<dbReference type="EMBL" id="AP022660">
    <property type="protein sequence ID" value="BCA49029.1"/>
    <property type="molecule type" value="Genomic_DNA"/>
</dbReference>
<reference evidence="3 4" key="1">
    <citation type="submission" date="2020-02" db="EMBL/GenBank/DDBJ databases">
        <title>Whole-genome sequencing and comparative analysis of the genomes of Bacteroides thetaiotaomicron and Escherichia coli isolated from a healthy resident in Vietnam.</title>
        <authorList>
            <person name="Mohsin M."/>
            <person name="Tanaka K."/>
            <person name="Kawahara R."/>
            <person name="Kondo S."/>
            <person name="Noguchi H."/>
            <person name="Motooka D."/>
            <person name="Nakamura S."/>
            <person name="Khong D.T."/>
            <person name="Nguyen T.N."/>
            <person name="Tran H.T."/>
            <person name="Yamamoto Y."/>
        </authorList>
    </citation>
    <scope>NUCLEOTIDE SEQUENCE [LARGE SCALE GENOMIC DNA]</scope>
    <source>
        <strain evidence="3 4">F9-2</strain>
    </source>
</reference>
<evidence type="ECO:0000313" key="4">
    <source>
        <dbReference type="Proteomes" id="UP000500882"/>
    </source>
</evidence>
<feature type="chain" id="PRO_5025452812" description="Right handed beta helix domain-containing protein" evidence="1">
    <location>
        <begin position="24"/>
        <end position="510"/>
    </location>
</feature>
<dbReference type="Proteomes" id="UP000500882">
    <property type="component" value="Chromosome"/>
</dbReference>
<evidence type="ECO:0000313" key="3">
    <source>
        <dbReference type="EMBL" id="BCA49029.1"/>
    </source>
</evidence>
<keyword evidence="1" id="KW-0732">Signal</keyword>
<dbReference type="SMART" id="SM00710">
    <property type="entry name" value="PbH1"/>
    <property type="match status" value="5"/>
</dbReference>
<organism evidence="3 4">
    <name type="scientific">Bacteroides thetaiotaomicron</name>
    <dbReference type="NCBI Taxonomy" id="818"/>
    <lineage>
        <taxon>Bacteria</taxon>
        <taxon>Pseudomonadati</taxon>
        <taxon>Bacteroidota</taxon>
        <taxon>Bacteroidia</taxon>
        <taxon>Bacteroidales</taxon>
        <taxon>Bacteroidaceae</taxon>
        <taxon>Bacteroides</taxon>
    </lineage>
</organism>
<protein>
    <recommendedName>
        <fullName evidence="2">Right handed beta helix domain-containing protein</fullName>
    </recommendedName>
</protein>
<gene>
    <name evidence="3" type="ORF">BatF92_09710</name>
</gene>
<dbReference type="Pfam" id="PF13229">
    <property type="entry name" value="Beta_helix"/>
    <property type="match status" value="1"/>
</dbReference>
<feature type="domain" description="Right handed beta helix" evidence="2">
    <location>
        <begin position="111"/>
        <end position="294"/>
    </location>
</feature>
<accession>A0A679H3W2</accession>
<dbReference type="InterPro" id="IPR011050">
    <property type="entry name" value="Pectin_lyase_fold/virulence"/>
</dbReference>
<dbReference type="AlphaFoldDB" id="A0A679H3W2"/>
<dbReference type="InterPro" id="IPR039448">
    <property type="entry name" value="Beta_helix"/>
</dbReference>
<sequence>MMNIAIRIWIVILSFACITPVYANDQSGKIYYIDNLGGSDSNTGLSLGEAWKSFKNVNDREFKPGEQILLKSGCTWTGSLSPRGNGTDDSPIIIGAYGEGTRPVIHGNGQVKAAVYLRNQSNWVIRQLEVTNQAPERGYVHRGGILVENDNGGVLSNISILDNYVHHVTSSFRYAYNFHPHQFGGIAVNVNGLTGTDKYRNVLIEGNRVENVGRTGIVVWDHIFAKYDEACTGVRIRKNSVKDIDSDGILTYGCDGALIEHNVADGCGSYREDGGFNGSAAIWCTRGSNCIIQYNEAFNTHMLEGNADGTAFDIDIDAIDCIVQYNYSHDNEGGFMLFIDASNSSGGIVRYNISQNDKTRIFMIAGGVQPNMKIYNNTIYISEGLDTKIIEHTWDEAGDINAPWIFKNNIICNYGSGGYMIPGKNGIFSNNVYHGNHPSTEPAELNKITADPKFVNPGSGKRGIESLSGYYLKKNSSAGQAGAVIDHHGGQDIFGKKVSDSVPSNIGAVN</sequence>
<proteinExistence type="predicted"/>
<dbReference type="RefSeq" id="WP_229077396.1">
    <property type="nucleotide sequence ID" value="NZ_AP022660.1"/>
</dbReference>
<dbReference type="InterPro" id="IPR006626">
    <property type="entry name" value="PbH1"/>
</dbReference>
<evidence type="ECO:0000259" key="2">
    <source>
        <dbReference type="Pfam" id="PF13229"/>
    </source>
</evidence>
<feature type="signal peptide" evidence="1">
    <location>
        <begin position="1"/>
        <end position="23"/>
    </location>
</feature>
<dbReference type="Gene3D" id="2.160.20.10">
    <property type="entry name" value="Single-stranded right-handed beta-helix, Pectin lyase-like"/>
    <property type="match status" value="1"/>
</dbReference>
<dbReference type="InterPro" id="IPR012334">
    <property type="entry name" value="Pectin_lyas_fold"/>
</dbReference>
<dbReference type="SUPFAM" id="SSF51126">
    <property type="entry name" value="Pectin lyase-like"/>
    <property type="match status" value="1"/>
</dbReference>
<evidence type="ECO:0000256" key="1">
    <source>
        <dbReference type="SAM" id="SignalP"/>
    </source>
</evidence>
<name>A0A679H3W2_BACT4</name>